<reference evidence="5 6" key="1">
    <citation type="journal article" date="2015" name="Proc. Natl. Acad. Sci. U.S.A.">
        <title>A novel mycovirus from Aspergillus fumigatus contains four unique dsRNAs as its genome and is infectious as dsRNA.</title>
        <authorList>
            <person name="Kanhayuwaa L."/>
            <person name="Kotta-Loizoua I."/>
            <person name="Ozkana S."/>
            <person name="Gunning A.P."/>
            <person name="Coutts R.H.A."/>
        </authorList>
    </citation>
    <scope>NUCLEOTIDE SEQUENCE [LARGE SCALE GENOMIC DNA]</scope>
</reference>
<keyword evidence="1" id="KW-0808">Transferase</keyword>
<name>A0A0H5BRR0_9VIRU</name>
<dbReference type="GO" id="GO:0003723">
    <property type="term" value="F:RNA binding"/>
    <property type="evidence" value="ECO:0007669"/>
    <property type="project" value="InterPro"/>
</dbReference>
<keyword evidence="3" id="KW-0693">Viral RNA replication</keyword>
<proteinExistence type="evidence at protein level"/>
<keyword evidence="7 8" id="KW-0002">3D-structure</keyword>
<dbReference type="Pfam" id="PF00680">
    <property type="entry name" value="RdRP_1"/>
    <property type="match status" value="1"/>
</dbReference>
<dbReference type="GO" id="GO:0003968">
    <property type="term" value="F:RNA-directed RNA polymerase activity"/>
    <property type="evidence" value="ECO:0007669"/>
    <property type="project" value="InterPro"/>
</dbReference>
<protein>
    <submittedName>
        <fullName evidence="5">RNA dependent RNA polymerase</fullName>
    </submittedName>
</protein>
<reference evidence="7 8" key="2">
    <citation type="journal article" date="2025" name="Sci. Adv.">
        <title>An evolutionarily unique viral RdRP suggests a common dual-function feature of the priming element.</title>
        <authorList>
            <person name="Jia H."/>
            <person name="Liu S."/>
            <person name="Rao G."/>
            <person name="Liu Q."/>
            <person name="Wu J."/>
            <person name="Cao S."/>
            <person name="Gong P."/>
        </authorList>
    </citation>
    <scope>X-RAY CRYSTALLOGRAPHY (2.34 ANGSTROMS) OF 85-763</scope>
</reference>
<sequence>MSANPDIGVPETLKLVVSGAPSNAPAPTASYVSDIVSWYARRNLKGGLLQVDHTMSFVVWPTSAPISVPVHGVTTGSDPVVTAPQARARAFRLKSYADGDLLRELRQFDGAKNASELGPRAFVRDSHRLDAAVEKASKLTDPTFHISQYQLPHPYSFGGGPPNPERPLTAPLISAINKVSQRTRDPVGYRKRAKESIDLGDFTTHDPDTLHPRFLEYVHERTRSVDGPTDDAMRAAQTVFARLWRRKGCKVKARSLSDAQPDNLLAIIKKGSPGEYRSLGAEDRRDPRLIATMSSSLLRYASAGVQVARGRPPPGWVDTTTQVTLTFGKREPKAAKIVDGVRQAPVPRFIFNLSPVNYALASFLHYDISHFLMDNDPTHGPGFGPGRGRARKFMDLVERAFDGRFSTPDGARLIMSDITKWDANMCEALIKYSIDLLEDAVDKSALSPEGLATRGLMYRVARRQLLEKLVEHPAGYFVKLYGCMPSGSFYTSLVNTTGNNLLVIGHAIARAVEETSLTHHGAAELLADAVDGTLISYGDNQLFSEHLFSVLGLAYDPEKHAEFLARFGMKLKVDETEVTVKLGRVRFCSRSLVRTPHGLLITRSHNSLFAKLAGRPRHDPVVDKLYVRAMMVDHMGTDPIVYAILNEIDRSLNVSLEAAGLTDAAKKVLEDTAQSMFGNREQDALLAVYRALSETVIDRRALLSLHTPRDGDHDPGRLHTSVSTGMHLFTGELTPAAQWAYECTVEKWCQYLHDTDQEGVMFD</sequence>
<dbReference type="GO" id="GO:0039694">
    <property type="term" value="P:viral RNA genome replication"/>
    <property type="evidence" value="ECO:0007669"/>
    <property type="project" value="InterPro"/>
</dbReference>
<keyword evidence="2" id="KW-0548">Nucleotidyltransferase</keyword>
<evidence type="ECO:0000313" key="5">
    <source>
        <dbReference type="EMBL" id="CDP74618.1"/>
    </source>
</evidence>
<dbReference type="PROSITE" id="PS50507">
    <property type="entry name" value="RDRP_SSRNA_POS"/>
    <property type="match status" value="1"/>
</dbReference>
<dbReference type="InterPro" id="IPR001205">
    <property type="entry name" value="RNA-dir_pol_C"/>
</dbReference>
<evidence type="ECO:0007829" key="7">
    <source>
        <dbReference type="PDB" id="9JKC"/>
    </source>
</evidence>
<organism evidence="5 6">
    <name type="scientific">Aspergillus fumigatus tetramycovirus 1</name>
    <dbReference type="NCBI Taxonomy" id="2849587"/>
    <lineage>
        <taxon>Viruses</taxon>
        <taxon>Riboviria</taxon>
        <taxon>Riboviria incertae sedis</taxon>
        <taxon>Polymycoviridae</taxon>
        <taxon>Polymycovirus</taxon>
        <taxon>Polymycovirus aspergilli</taxon>
        <taxon>Aspergillus fumigatus polymycovirus 1</taxon>
    </lineage>
</organism>
<evidence type="ECO:0000259" key="4">
    <source>
        <dbReference type="PROSITE" id="PS50507"/>
    </source>
</evidence>
<dbReference type="GeneID" id="80549822"/>
<feature type="domain" description="RdRp catalytic" evidence="4">
    <location>
        <begin position="411"/>
        <end position="553"/>
    </location>
</feature>
<evidence type="ECO:0007829" key="8">
    <source>
        <dbReference type="PDB" id="9JKD"/>
    </source>
</evidence>
<accession>A0A0H5BRR0</accession>
<dbReference type="EMBL" id="HG975302">
    <property type="protein sequence ID" value="CDP74618.1"/>
    <property type="molecule type" value="Genomic_RNA"/>
</dbReference>
<dbReference type="SUPFAM" id="SSF56672">
    <property type="entry name" value="DNA/RNA polymerases"/>
    <property type="match status" value="1"/>
</dbReference>
<evidence type="ECO:0000256" key="3">
    <source>
        <dbReference type="ARBA" id="ARBA00022953"/>
    </source>
</evidence>
<dbReference type="InterPro" id="IPR007094">
    <property type="entry name" value="RNA-dir_pol_PSvirus"/>
</dbReference>
<dbReference type="Proteomes" id="UP000502435">
    <property type="component" value="Genome"/>
</dbReference>
<dbReference type="InterPro" id="IPR043502">
    <property type="entry name" value="DNA/RNA_pol_sf"/>
</dbReference>
<dbReference type="SMR" id="A0A0H5BRR0"/>
<dbReference type="GO" id="GO:0006351">
    <property type="term" value="P:DNA-templated transcription"/>
    <property type="evidence" value="ECO:0007669"/>
    <property type="project" value="InterPro"/>
</dbReference>
<dbReference type="PDB" id="9JKC">
    <property type="method" value="X-ray"/>
    <property type="resolution" value="3.40 A"/>
    <property type="chains" value="A/B/C/D/E=85-763"/>
</dbReference>
<dbReference type="RefSeq" id="YP_010839797.1">
    <property type="nucleotide sequence ID" value="NC_078127.1"/>
</dbReference>
<evidence type="ECO:0000313" key="6">
    <source>
        <dbReference type="Proteomes" id="UP000502435"/>
    </source>
</evidence>
<keyword evidence="6" id="KW-1185">Reference proteome</keyword>
<evidence type="ECO:0000256" key="1">
    <source>
        <dbReference type="ARBA" id="ARBA00022679"/>
    </source>
</evidence>
<evidence type="ECO:0000256" key="2">
    <source>
        <dbReference type="ARBA" id="ARBA00022695"/>
    </source>
</evidence>
<gene>
    <name evidence="5" type="primary">RdRP</name>
</gene>
<dbReference type="PDB" id="9JKD">
    <property type="method" value="X-ray"/>
    <property type="resolution" value="2.34 A"/>
    <property type="chains" value="A=85-763"/>
</dbReference>
<dbReference type="KEGG" id="vg:80549822"/>